<protein>
    <submittedName>
        <fullName evidence="1">Uncharacterized protein</fullName>
    </submittedName>
</protein>
<evidence type="ECO:0000313" key="1">
    <source>
        <dbReference type="EMBL" id="KAJ4851085.1"/>
    </source>
</evidence>
<proteinExistence type="predicted"/>
<dbReference type="Proteomes" id="UP001141552">
    <property type="component" value="Unassembled WGS sequence"/>
</dbReference>
<reference evidence="1" key="1">
    <citation type="submission" date="2022-02" db="EMBL/GenBank/DDBJ databases">
        <authorList>
            <person name="Henning P.M."/>
            <person name="McCubbin A.G."/>
            <person name="Shore J.S."/>
        </authorList>
    </citation>
    <scope>NUCLEOTIDE SEQUENCE</scope>
    <source>
        <strain evidence="1">F60SS</strain>
        <tissue evidence="1">Leaves</tissue>
    </source>
</reference>
<sequence length="108" mass="12581">MISAFHFPRSKSMPSSMGDYTSISSSIRKWWGWILSRKPVFAQDLEMNEEETKALGSHRRGSWRHLLFKLRSEIRKLSRSSDKVGVPQTYKYDSFNYSKNIDHGASVH</sequence>
<dbReference type="OrthoDB" id="760044at2759"/>
<dbReference type="PANTHER" id="PTHR35714">
    <property type="entry name" value="OS02G0715300 PROTEIN"/>
    <property type="match status" value="1"/>
</dbReference>
<dbReference type="PANTHER" id="PTHR35714:SF1">
    <property type="entry name" value="OS02G0715300 PROTEIN"/>
    <property type="match status" value="1"/>
</dbReference>
<dbReference type="AlphaFoldDB" id="A0A9Q0JSG3"/>
<dbReference type="EMBL" id="JAKUCV010000134">
    <property type="protein sequence ID" value="KAJ4851085.1"/>
    <property type="molecule type" value="Genomic_DNA"/>
</dbReference>
<reference evidence="1" key="2">
    <citation type="journal article" date="2023" name="Plants (Basel)">
        <title>Annotation of the Turnera subulata (Passifloraceae) Draft Genome Reveals the S-Locus Evolved after the Divergence of Turneroideae from Passifloroideae in a Stepwise Manner.</title>
        <authorList>
            <person name="Henning P.M."/>
            <person name="Roalson E.H."/>
            <person name="Mir W."/>
            <person name="McCubbin A.G."/>
            <person name="Shore J.S."/>
        </authorList>
    </citation>
    <scope>NUCLEOTIDE SEQUENCE</scope>
    <source>
        <strain evidence="1">F60SS</strain>
    </source>
</reference>
<name>A0A9Q0JSG3_9ROSI</name>
<accession>A0A9Q0JSG3</accession>
<keyword evidence="2" id="KW-1185">Reference proteome</keyword>
<gene>
    <name evidence="1" type="ORF">Tsubulata_016160</name>
</gene>
<comment type="caution">
    <text evidence="1">The sequence shown here is derived from an EMBL/GenBank/DDBJ whole genome shotgun (WGS) entry which is preliminary data.</text>
</comment>
<organism evidence="1 2">
    <name type="scientific">Turnera subulata</name>
    <dbReference type="NCBI Taxonomy" id="218843"/>
    <lineage>
        <taxon>Eukaryota</taxon>
        <taxon>Viridiplantae</taxon>
        <taxon>Streptophyta</taxon>
        <taxon>Embryophyta</taxon>
        <taxon>Tracheophyta</taxon>
        <taxon>Spermatophyta</taxon>
        <taxon>Magnoliopsida</taxon>
        <taxon>eudicotyledons</taxon>
        <taxon>Gunneridae</taxon>
        <taxon>Pentapetalae</taxon>
        <taxon>rosids</taxon>
        <taxon>fabids</taxon>
        <taxon>Malpighiales</taxon>
        <taxon>Passifloraceae</taxon>
        <taxon>Turnera</taxon>
    </lineage>
</organism>
<evidence type="ECO:0000313" key="2">
    <source>
        <dbReference type="Proteomes" id="UP001141552"/>
    </source>
</evidence>